<accession>A0A1I1ZFB1</accession>
<name>A0A1I1ZFB1_9GAMM</name>
<evidence type="ECO:0000313" key="2">
    <source>
        <dbReference type="Proteomes" id="UP000199477"/>
    </source>
</evidence>
<protein>
    <submittedName>
        <fullName evidence="1">Uncharacterized protein</fullName>
    </submittedName>
</protein>
<organism evidence="1 2">
    <name type="scientific">Dyella marensis</name>
    <dbReference type="NCBI Taxonomy" id="500610"/>
    <lineage>
        <taxon>Bacteria</taxon>
        <taxon>Pseudomonadati</taxon>
        <taxon>Pseudomonadota</taxon>
        <taxon>Gammaproteobacteria</taxon>
        <taxon>Lysobacterales</taxon>
        <taxon>Rhodanobacteraceae</taxon>
        <taxon>Dyella</taxon>
    </lineage>
</organism>
<evidence type="ECO:0000313" key="1">
    <source>
        <dbReference type="EMBL" id="SFE30389.1"/>
    </source>
</evidence>
<dbReference type="AlphaFoldDB" id="A0A1I1ZFB1"/>
<reference evidence="2" key="1">
    <citation type="submission" date="2016-10" db="EMBL/GenBank/DDBJ databases">
        <authorList>
            <person name="Varghese N."/>
            <person name="Submissions S."/>
        </authorList>
    </citation>
    <scope>NUCLEOTIDE SEQUENCE [LARGE SCALE GENOMIC DNA]</scope>
    <source>
        <strain evidence="2">UNC178MFTsu3.1</strain>
    </source>
</reference>
<gene>
    <name evidence="1" type="ORF">SAMN02799615_00703</name>
</gene>
<keyword evidence="2" id="KW-1185">Reference proteome</keyword>
<dbReference type="Proteomes" id="UP000199477">
    <property type="component" value="Unassembled WGS sequence"/>
</dbReference>
<dbReference type="EMBL" id="FONH01000002">
    <property type="protein sequence ID" value="SFE30389.1"/>
    <property type="molecule type" value="Genomic_DNA"/>
</dbReference>
<proteinExistence type="predicted"/>
<dbReference type="STRING" id="500610.SAMN02799615_00703"/>
<sequence length="81" mass="8984">MRVRAERCTSLLRSARTLTPLPKGEGLSIPTTFLNLQGEIPLPQYGHSTHNIRRIHGNRTTPMPHGKCPSSMSQLCRSTCS</sequence>